<gene>
    <name evidence="1" type="ORF">MSG28_011810</name>
</gene>
<reference evidence="1 2" key="1">
    <citation type="journal article" date="2022" name="Genome Biol. Evol.">
        <title>The Spruce Budworm Genome: Reconstructing the Evolutionary History of Antifreeze Proteins.</title>
        <authorList>
            <person name="Beliveau C."/>
            <person name="Gagne P."/>
            <person name="Picq S."/>
            <person name="Vernygora O."/>
            <person name="Keeling C.I."/>
            <person name="Pinkney K."/>
            <person name="Doucet D."/>
            <person name="Wen F."/>
            <person name="Johnston J.S."/>
            <person name="Maaroufi H."/>
            <person name="Boyle B."/>
            <person name="Laroche J."/>
            <person name="Dewar K."/>
            <person name="Juretic N."/>
            <person name="Blackburn G."/>
            <person name="Nisole A."/>
            <person name="Brunet B."/>
            <person name="Brandao M."/>
            <person name="Lumley L."/>
            <person name="Duan J."/>
            <person name="Quan G."/>
            <person name="Lucarotti C.J."/>
            <person name="Roe A.D."/>
            <person name="Sperling F.A.H."/>
            <person name="Levesque R.C."/>
            <person name="Cusson M."/>
        </authorList>
    </citation>
    <scope>NUCLEOTIDE SEQUENCE [LARGE SCALE GENOMIC DNA]</scope>
    <source>
        <strain evidence="1">Glfc:IPQL:Cfum</strain>
    </source>
</reference>
<evidence type="ECO:0000313" key="1">
    <source>
        <dbReference type="EMBL" id="KAI8437492.1"/>
    </source>
</evidence>
<comment type="caution">
    <text evidence="1">The sequence shown here is derived from an EMBL/GenBank/DDBJ whole genome shotgun (WGS) entry which is preliminary data.</text>
</comment>
<accession>A0ACC0KMW8</accession>
<sequence>MQLKSIAVSLLLLASCEALRILVVFPMASKSHSILGHGVVNRLLEAGHEVVHLTAIPREEPEKNLKEIVVPDGVESLSKSYPENFNSLTLKNIVGKPNVDSTFFFDLAFDFHKLFLEDKNVVEFLGNPKEKFDAVIIEWFFSDVVAGYKQRARELSEIYHHRPISPRKEIVHWVEHVVKTQGAPHLRSPSLMMPWYQKMYIDLITIVTFITAFPLKENLPKNYREIDVSSNAQAFMVFNCPMIWSYSIGPHWMTLRLIDEITNPAFAGDYLAETMPKEKAVYKRIFEPLFESRGQSLPNYDDILYNASLVLANDFRGNGLMPSTPQNFHFIGGMGSLWQSKDLPKSIINGLLKVFGELKQTVIWKFEEVLPNLPKNVHILKWAPQTSILAHPKCLFFITHGGHLSSIESVHFGVPTIGVPIFFDQFININKAVNNGYAIKELSFIYHNRPLPPGKELVHWVEHVVRTGGAPHLRSPALMLPWYQKMYLDLCAIILCISAIVLVTLIRLCTSKK</sequence>
<organism evidence="1 2">
    <name type="scientific">Choristoneura fumiferana</name>
    <name type="common">Spruce budworm moth</name>
    <name type="synonym">Archips fumiferana</name>
    <dbReference type="NCBI Taxonomy" id="7141"/>
    <lineage>
        <taxon>Eukaryota</taxon>
        <taxon>Metazoa</taxon>
        <taxon>Ecdysozoa</taxon>
        <taxon>Arthropoda</taxon>
        <taxon>Hexapoda</taxon>
        <taxon>Insecta</taxon>
        <taxon>Pterygota</taxon>
        <taxon>Neoptera</taxon>
        <taxon>Endopterygota</taxon>
        <taxon>Lepidoptera</taxon>
        <taxon>Glossata</taxon>
        <taxon>Ditrysia</taxon>
        <taxon>Tortricoidea</taxon>
        <taxon>Tortricidae</taxon>
        <taxon>Tortricinae</taxon>
        <taxon>Choristoneura</taxon>
    </lineage>
</organism>
<protein>
    <submittedName>
        <fullName evidence="1">Uncharacterized protein</fullName>
    </submittedName>
</protein>
<evidence type="ECO:0000313" key="2">
    <source>
        <dbReference type="Proteomes" id="UP001064048"/>
    </source>
</evidence>
<proteinExistence type="predicted"/>
<feature type="non-terminal residue" evidence="1">
    <location>
        <position position="513"/>
    </location>
</feature>
<dbReference type="EMBL" id="CM046120">
    <property type="protein sequence ID" value="KAI8437492.1"/>
    <property type="molecule type" value="Genomic_DNA"/>
</dbReference>
<keyword evidence="2" id="KW-1185">Reference proteome</keyword>
<name>A0ACC0KMW8_CHOFU</name>
<dbReference type="Proteomes" id="UP001064048">
    <property type="component" value="Chromosome 20"/>
</dbReference>